<dbReference type="SUPFAM" id="SSF160631">
    <property type="entry name" value="SMI1/KNR4-like"/>
    <property type="match status" value="1"/>
</dbReference>
<evidence type="ECO:0000313" key="3">
    <source>
        <dbReference type="Proteomes" id="UP000663935"/>
    </source>
</evidence>
<name>A0ABX7T2I0_9FLAO</name>
<dbReference type="InterPro" id="IPR037883">
    <property type="entry name" value="Knr4/Smi1-like_sf"/>
</dbReference>
<dbReference type="RefSeq" id="WP_207973288.1">
    <property type="nucleotide sequence ID" value="NZ_CP071795.1"/>
</dbReference>
<reference evidence="2 3" key="1">
    <citation type="submission" date="2021-03" db="EMBL/GenBank/DDBJ databases">
        <title>Complete genome of Polaribacter_sp.G4M1.</title>
        <authorList>
            <person name="Jeong S.W."/>
            <person name="Bae J.W."/>
        </authorList>
    </citation>
    <scope>NUCLEOTIDE SEQUENCE [LARGE SCALE GENOMIC DNA]</scope>
    <source>
        <strain evidence="2 3">G4M1</strain>
    </source>
</reference>
<evidence type="ECO:0000259" key="1">
    <source>
        <dbReference type="SMART" id="SM00860"/>
    </source>
</evidence>
<sequence length="144" mass="15907">MQINFEIQLDSQLITVDELNEFQAIVGNPLPEDYRQHMLIYNGGDAIELDAAHISNPEGGSGISDFYPIKYGGNTIEEVNEILNDIIPLGYLIIGRTRGGGKIIISLNNDGTYGNTKEWYPDGTINDLSTSFTQLLNDQVEAVE</sequence>
<gene>
    <name evidence="2" type="ORF">JL193_08055</name>
</gene>
<dbReference type="SMART" id="SM00860">
    <property type="entry name" value="SMI1_KNR4"/>
    <property type="match status" value="1"/>
</dbReference>
<dbReference type="InterPro" id="IPR018958">
    <property type="entry name" value="Knr4/Smi1-like_dom"/>
</dbReference>
<proteinExistence type="predicted"/>
<dbReference type="Proteomes" id="UP000663935">
    <property type="component" value="Chromosome"/>
</dbReference>
<dbReference type="Pfam" id="PF09346">
    <property type="entry name" value="SMI1_KNR4"/>
    <property type="match status" value="1"/>
</dbReference>
<feature type="domain" description="Knr4/Smi1-like" evidence="1">
    <location>
        <begin position="13"/>
        <end position="138"/>
    </location>
</feature>
<evidence type="ECO:0000313" key="2">
    <source>
        <dbReference type="EMBL" id="QTD39179.1"/>
    </source>
</evidence>
<keyword evidence="3" id="KW-1185">Reference proteome</keyword>
<dbReference type="Gene3D" id="3.40.1580.10">
    <property type="entry name" value="SMI1/KNR4-like"/>
    <property type="match status" value="1"/>
</dbReference>
<accession>A0ABX7T2I0</accession>
<protein>
    <submittedName>
        <fullName evidence="2">SMI1/KNR4 family protein</fullName>
    </submittedName>
</protein>
<dbReference type="EMBL" id="CP071795">
    <property type="protein sequence ID" value="QTD39179.1"/>
    <property type="molecule type" value="Genomic_DNA"/>
</dbReference>
<organism evidence="2 3">
    <name type="scientific">Polaribacter batillariae</name>
    <dbReference type="NCBI Taxonomy" id="2808900"/>
    <lineage>
        <taxon>Bacteria</taxon>
        <taxon>Pseudomonadati</taxon>
        <taxon>Bacteroidota</taxon>
        <taxon>Flavobacteriia</taxon>
        <taxon>Flavobacteriales</taxon>
        <taxon>Flavobacteriaceae</taxon>
    </lineage>
</organism>